<evidence type="ECO:0000256" key="3">
    <source>
        <dbReference type="ARBA" id="ARBA00022737"/>
    </source>
</evidence>
<dbReference type="GO" id="GO:0009395">
    <property type="term" value="P:phospholipid catabolic process"/>
    <property type="evidence" value="ECO:0007669"/>
    <property type="project" value="TreeGrafter"/>
</dbReference>
<dbReference type="GO" id="GO:0004630">
    <property type="term" value="F:phospholipase D activity"/>
    <property type="evidence" value="ECO:0007669"/>
    <property type="project" value="UniProtKB-EC"/>
</dbReference>
<dbReference type="SMART" id="SM00155">
    <property type="entry name" value="PLDc"/>
    <property type="match status" value="2"/>
</dbReference>
<feature type="domain" description="PLD phosphodiesterase" evidence="7">
    <location>
        <begin position="142"/>
        <end position="169"/>
    </location>
</feature>
<feature type="domain" description="PLD phosphodiesterase" evidence="7">
    <location>
        <begin position="356"/>
        <end position="383"/>
    </location>
</feature>
<evidence type="ECO:0000256" key="6">
    <source>
        <dbReference type="ARBA" id="ARBA00023098"/>
    </source>
</evidence>
<dbReference type="PANTHER" id="PTHR18896:SF76">
    <property type="entry name" value="PHOSPHOLIPASE"/>
    <property type="match status" value="1"/>
</dbReference>
<organism evidence="8 9">
    <name type="scientific">Diploscapter pachys</name>
    <dbReference type="NCBI Taxonomy" id="2018661"/>
    <lineage>
        <taxon>Eukaryota</taxon>
        <taxon>Metazoa</taxon>
        <taxon>Ecdysozoa</taxon>
        <taxon>Nematoda</taxon>
        <taxon>Chromadorea</taxon>
        <taxon>Rhabditida</taxon>
        <taxon>Rhabditina</taxon>
        <taxon>Rhabditomorpha</taxon>
        <taxon>Rhabditoidea</taxon>
        <taxon>Rhabditidae</taxon>
        <taxon>Diploscapter</taxon>
    </lineage>
</organism>
<dbReference type="InterPro" id="IPR015679">
    <property type="entry name" value="PLipase_D_fam"/>
</dbReference>
<name>A0A2A2K2X4_9BILA</name>
<keyword evidence="3" id="KW-0677">Repeat</keyword>
<evidence type="ECO:0000313" key="8">
    <source>
        <dbReference type="EMBL" id="PAV68240.1"/>
    </source>
</evidence>
<dbReference type="Gene3D" id="3.30.870.10">
    <property type="entry name" value="Endonuclease Chain A"/>
    <property type="match status" value="2"/>
</dbReference>
<proteinExistence type="predicted"/>
<dbReference type="Proteomes" id="UP000218231">
    <property type="component" value="Unassembled WGS sequence"/>
</dbReference>
<dbReference type="CDD" id="cd09140">
    <property type="entry name" value="PLDc_vPLD1_2_like_bac_1"/>
    <property type="match status" value="1"/>
</dbReference>
<dbReference type="Pfam" id="PF13091">
    <property type="entry name" value="PLDc_2"/>
    <property type="match status" value="1"/>
</dbReference>
<dbReference type="EC" id="3.1.4.4" evidence="2"/>
<evidence type="ECO:0000313" key="9">
    <source>
        <dbReference type="Proteomes" id="UP000218231"/>
    </source>
</evidence>
<comment type="catalytic activity">
    <reaction evidence="1">
        <text>a 1,2-diacyl-sn-glycero-3-phosphocholine + H2O = a 1,2-diacyl-sn-glycero-3-phosphate + choline + H(+)</text>
        <dbReference type="Rhea" id="RHEA:14445"/>
        <dbReference type="ChEBI" id="CHEBI:15354"/>
        <dbReference type="ChEBI" id="CHEBI:15377"/>
        <dbReference type="ChEBI" id="CHEBI:15378"/>
        <dbReference type="ChEBI" id="CHEBI:57643"/>
        <dbReference type="ChEBI" id="CHEBI:58608"/>
        <dbReference type="EC" id="3.1.4.4"/>
    </reaction>
</comment>
<keyword evidence="9" id="KW-1185">Reference proteome</keyword>
<evidence type="ECO:0000259" key="7">
    <source>
        <dbReference type="PROSITE" id="PS50035"/>
    </source>
</evidence>
<reference evidence="8 9" key="1">
    <citation type="journal article" date="2017" name="Curr. Biol.">
        <title>Genome architecture and evolution of a unichromosomal asexual nematode.</title>
        <authorList>
            <person name="Fradin H."/>
            <person name="Zegar C."/>
            <person name="Gutwein M."/>
            <person name="Lucas J."/>
            <person name="Kovtun M."/>
            <person name="Corcoran D."/>
            <person name="Baugh L.R."/>
            <person name="Kiontke K."/>
            <person name="Gunsalus K."/>
            <person name="Fitch D.H."/>
            <person name="Piano F."/>
        </authorList>
    </citation>
    <scope>NUCLEOTIDE SEQUENCE [LARGE SCALE GENOMIC DNA]</scope>
    <source>
        <strain evidence="8">PF1309</strain>
    </source>
</reference>
<accession>A0A2A2K2X4</accession>
<dbReference type="InterPro" id="IPR025202">
    <property type="entry name" value="PLD-like_dom"/>
</dbReference>
<protein>
    <recommendedName>
        <fullName evidence="2">phospholipase D</fullName>
        <ecNumber evidence="2">3.1.4.4</ecNumber>
    </recommendedName>
</protein>
<evidence type="ECO:0000256" key="5">
    <source>
        <dbReference type="ARBA" id="ARBA00022963"/>
    </source>
</evidence>
<keyword evidence="4" id="KW-0378">Hydrolase</keyword>
<gene>
    <name evidence="8" type="ORF">WR25_00233</name>
</gene>
<comment type="caution">
    <text evidence="8">The sequence shown here is derived from an EMBL/GenBank/DDBJ whole genome shotgun (WGS) entry which is preliminary data.</text>
</comment>
<evidence type="ECO:0000256" key="2">
    <source>
        <dbReference type="ARBA" id="ARBA00012027"/>
    </source>
</evidence>
<dbReference type="OrthoDB" id="14911at2759"/>
<dbReference type="AlphaFoldDB" id="A0A2A2K2X4"/>
<keyword evidence="6" id="KW-0443">Lipid metabolism</keyword>
<dbReference type="InterPro" id="IPR001736">
    <property type="entry name" value="PLipase_D/transphosphatidylase"/>
</dbReference>
<evidence type="ECO:0000256" key="1">
    <source>
        <dbReference type="ARBA" id="ARBA00000798"/>
    </source>
</evidence>
<dbReference type="STRING" id="2018661.A0A2A2K2X4"/>
<dbReference type="EMBL" id="LIAE01009788">
    <property type="protein sequence ID" value="PAV68240.1"/>
    <property type="molecule type" value="Genomic_DNA"/>
</dbReference>
<sequence length="497" mass="55607">MPVCHMGCVAYKTGGYGQMLEPDRNVWRIERANRLSVIVDADRYFGVAREAFAAAKKRIMLVGWDFDARIPLVGDGVDVDGPETVGDFLYWLVERNPELELYLLRWDIGALKSIFRGKTLFTVWKWARHPRIHVKLDAHHPTGSSHHQKIVSIDDCLAFCGGIDMTAERWDTRAHRDDDPGRRLPGGGLYKPWHDATTAITGPAAAALAELCRNRWRLATTHRLAPVEGKVSCWPDSLAPTFENVDVGIARSQPEMPGEAPVTEVEAMFLDQIRAARRHIYCESQYFASRRIAEAIAARLDEEDGPEIVIVNPLTAQGWLEPIAMDTARARLVETLRRRDRHGRLRLYHPFTQGGTAIYCHAKITIIDDTQLRIGSANINNRSLRLDTECDVVVDAARHPGRGLEATIADARADLMAEHLGVSPATVAATIEETGSLIATIERLRGSGRSLRPYEVPDLDGVQEWLADNEILDPEGPGEMFEATTHRGLFRGRLKRR</sequence>
<dbReference type="SUPFAM" id="SSF56024">
    <property type="entry name" value="Phospholipase D/nuclease"/>
    <property type="match status" value="2"/>
</dbReference>
<dbReference type="PROSITE" id="PS50035">
    <property type="entry name" value="PLD"/>
    <property type="match status" value="2"/>
</dbReference>
<dbReference type="CDD" id="cd09143">
    <property type="entry name" value="PLDc_vPLD1_2_like_bac_2"/>
    <property type="match status" value="1"/>
</dbReference>
<keyword evidence="5" id="KW-0442">Lipid degradation</keyword>
<evidence type="ECO:0000256" key="4">
    <source>
        <dbReference type="ARBA" id="ARBA00022801"/>
    </source>
</evidence>
<dbReference type="PANTHER" id="PTHR18896">
    <property type="entry name" value="PHOSPHOLIPASE D"/>
    <property type="match status" value="1"/>
</dbReference>